<feature type="region of interest" description="Disordered" evidence="1">
    <location>
        <begin position="245"/>
        <end position="265"/>
    </location>
</feature>
<dbReference type="InterPro" id="IPR036116">
    <property type="entry name" value="FN3_sf"/>
</dbReference>
<dbReference type="SUPFAM" id="SSF49265">
    <property type="entry name" value="Fibronectin type III"/>
    <property type="match status" value="1"/>
</dbReference>
<dbReference type="InterPro" id="IPR013783">
    <property type="entry name" value="Ig-like_fold"/>
</dbReference>
<organism evidence="2 3">
    <name type="scientific">Thermus brockianus</name>
    <dbReference type="NCBI Taxonomy" id="56956"/>
    <lineage>
        <taxon>Bacteria</taxon>
        <taxon>Thermotogati</taxon>
        <taxon>Deinococcota</taxon>
        <taxon>Deinococci</taxon>
        <taxon>Thermales</taxon>
        <taxon>Thermaceae</taxon>
        <taxon>Thermus</taxon>
    </lineage>
</organism>
<sequence length="265" mass="27943">MGTLGLILVLGLVGCGGQGGGDTRTVNASLGTWNYGGQNPGLAVILWADLQAPTSPDGFKVTVTGPSSASPVTYGPFWSSLSGPVFWWLLRSGVVPASGDHTISATLNASQSLNRTFKLDANSTLPQPQNVTVQATQNSATFSWSSVSGAKSYFVELWQLDNQGNPTSRLLTWYTTATQVQFTQNAGLQLPPGNYRAWVFAASVDLTQLRRPGQAAQLDPQINFSAAWSQQAVQVQSVGTLRVVPAPDTAPVLPPEPDAEGGLSQ</sequence>
<keyword evidence="2" id="KW-0614">Plasmid</keyword>
<name>A0A1J0LYC1_THEBO</name>
<protein>
    <submittedName>
        <fullName evidence="2">Uncharacterized protein</fullName>
    </submittedName>
</protein>
<proteinExistence type="predicted"/>
<dbReference type="KEGG" id="tbc:A0O31_02579"/>
<evidence type="ECO:0000313" key="2">
    <source>
        <dbReference type="EMBL" id="APD10595.1"/>
    </source>
</evidence>
<evidence type="ECO:0000256" key="1">
    <source>
        <dbReference type="SAM" id="MobiDB-lite"/>
    </source>
</evidence>
<evidence type="ECO:0000313" key="3">
    <source>
        <dbReference type="Proteomes" id="UP000182993"/>
    </source>
</evidence>
<gene>
    <name evidence="2" type="ORF">A0O31_02579</name>
</gene>
<geneLocation type="plasmid" evidence="3">
    <name>ptb2</name>
</geneLocation>
<dbReference type="Gene3D" id="2.60.40.10">
    <property type="entry name" value="Immunoglobulins"/>
    <property type="match status" value="1"/>
</dbReference>
<dbReference type="Proteomes" id="UP000182993">
    <property type="component" value="Plasmid pTB2"/>
</dbReference>
<dbReference type="EMBL" id="CP016314">
    <property type="protein sequence ID" value="APD10595.1"/>
    <property type="molecule type" value="Genomic_DNA"/>
</dbReference>
<dbReference type="AlphaFoldDB" id="A0A1J0LYC1"/>
<reference evidence="3" key="1">
    <citation type="submission" date="2016-06" db="EMBL/GenBank/DDBJ databases">
        <title>Whole genome sequencing of Thermus brockianus strain GE-1.</title>
        <authorList>
            <person name="Schaefers C."/>
            <person name="Blank S."/>
            <person name="Wiebusch S."/>
            <person name="Elleuche S."/>
            <person name="Antranikian G."/>
        </authorList>
    </citation>
    <scope>NUCLEOTIDE SEQUENCE [LARGE SCALE GENOMIC DNA]</scope>
    <source>
        <strain evidence="3">GE-1</strain>
        <plasmid evidence="3">ptb2</plasmid>
    </source>
</reference>
<accession>A0A1J0LYC1</accession>